<keyword evidence="2" id="KW-0732">Signal</keyword>
<dbReference type="AlphaFoldDB" id="A0AAD6HXG8"/>
<evidence type="ECO:0000256" key="1">
    <source>
        <dbReference type="SAM" id="MobiDB-lite"/>
    </source>
</evidence>
<sequence length="192" mass="20192">MLSLGSGSSWTLVMVTAFLATTVYAVPIHDSGATRTDAQRASVIEPRDPRIIPDTERYLADVLGMLGIPSPGASEAPSSTPSVAATPTSSASHGKAESAVPTPIVATPSKIQQASLAPSATQYIDGWTVTTSINKNKDTKPFENIQIGSGWHGGNRIQASDVPFIMDSVYSAVADRLNDFVDSSDELTLDDE</sequence>
<evidence type="ECO:0000313" key="3">
    <source>
        <dbReference type="EMBL" id="KAJ5740732.1"/>
    </source>
</evidence>
<dbReference type="EMBL" id="JAQJAN010000001">
    <property type="protein sequence ID" value="KAJ5740732.1"/>
    <property type="molecule type" value="Genomic_DNA"/>
</dbReference>
<feature type="chain" id="PRO_5042280943" evidence="2">
    <location>
        <begin position="26"/>
        <end position="192"/>
    </location>
</feature>
<keyword evidence="4" id="KW-1185">Reference proteome</keyword>
<accession>A0AAD6HXG8</accession>
<proteinExistence type="predicted"/>
<comment type="caution">
    <text evidence="3">The sequence shown here is derived from an EMBL/GenBank/DDBJ whole genome shotgun (WGS) entry which is preliminary data.</text>
</comment>
<name>A0AAD6HXG8_9EURO</name>
<evidence type="ECO:0000256" key="2">
    <source>
        <dbReference type="SAM" id="SignalP"/>
    </source>
</evidence>
<protein>
    <submittedName>
        <fullName evidence="3">Uncharacterized protein</fullName>
    </submittedName>
</protein>
<organism evidence="3 4">
    <name type="scientific">Penicillium malachiteum</name>
    <dbReference type="NCBI Taxonomy" id="1324776"/>
    <lineage>
        <taxon>Eukaryota</taxon>
        <taxon>Fungi</taxon>
        <taxon>Dikarya</taxon>
        <taxon>Ascomycota</taxon>
        <taxon>Pezizomycotina</taxon>
        <taxon>Eurotiomycetes</taxon>
        <taxon>Eurotiomycetidae</taxon>
        <taxon>Eurotiales</taxon>
        <taxon>Aspergillaceae</taxon>
        <taxon>Penicillium</taxon>
    </lineage>
</organism>
<reference evidence="3" key="2">
    <citation type="submission" date="2023-01" db="EMBL/GenBank/DDBJ databases">
        <authorList>
            <person name="Petersen C."/>
        </authorList>
    </citation>
    <scope>NUCLEOTIDE SEQUENCE</scope>
    <source>
        <strain evidence="3">IBT 17514</strain>
    </source>
</reference>
<reference evidence="3" key="1">
    <citation type="journal article" date="2023" name="IMA Fungus">
        <title>Comparative genomic study of the Penicillium genus elucidates a diverse pangenome and 15 lateral gene transfer events.</title>
        <authorList>
            <person name="Petersen C."/>
            <person name="Sorensen T."/>
            <person name="Nielsen M.R."/>
            <person name="Sondergaard T.E."/>
            <person name="Sorensen J.L."/>
            <person name="Fitzpatrick D.A."/>
            <person name="Frisvad J.C."/>
            <person name="Nielsen K.L."/>
        </authorList>
    </citation>
    <scope>NUCLEOTIDE SEQUENCE</scope>
    <source>
        <strain evidence="3">IBT 17514</strain>
    </source>
</reference>
<evidence type="ECO:0000313" key="4">
    <source>
        <dbReference type="Proteomes" id="UP001215712"/>
    </source>
</evidence>
<feature type="compositionally biased region" description="Low complexity" evidence="1">
    <location>
        <begin position="73"/>
        <end position="92"/>
    </location>
</feature>
<feature type="region of interest" description="Disordered" evidence="1">
    <location>
        <begin position="70"/>
        <end position="100"/>
    </location>
</feature>
<feature type="signal peptide" evidence="2">
    <location>
        <begin position="1"/>
        <end position="25"/>
    </location>
</feature>
<gene>
    <name evidence="3" type="ORF">N7493_000604</name>
</gene>
<dbReference type="Proteomes" id="UP001215712">
    <property type="component" value="Unassembled WGS sequence"/>
</dbReference>